<reference evidence="8" key="1">
    <citation type="journal article" date="2019" name="Int. J. Syst. Evol. Microbiol.">
        <title>The Global Catalogue of Microorganisms (GCM) 10K type strain sequencing project: providing services to taxonomists for standard genome sequencing and annotation.</title>
        <authorList>
            <consortium name="The Broad Institute Genomics Platform"/>
            <consortium name="The Broad Institute Genome Sequencing Center for Infectious Disease"/>
            <person name="Wu L."/>
            <person name="Ma J."/>
        </authorList>
    </citation>
    <scope>NUCLEOTIDE SEQUENCE [LARGE SCALE GENOMIC DNA]</scope>
    <source>
        <strain evidence="8">JCM 9687</strain>
    </source>
</reference>
<dbReference type="PROSITE" id="PS51481">
    <property type="entry name" value="DHAK"/>
    <property type="match status" value="1"/>
</dbReference>
<keyword evidence="2" id="KW-0547">Nucleotide-binding</keyword>
<dbReference type="PANTHER" id="PTHR28629">
    <property type="entry name" value="TRIOKINASE/FMN CYCLASE"/>
    <property type="match status" value="1"/>
</dbReference>
<dbReference type="EMBL" id="BAAAYK010000038">
    <property type="protein sequence ID" value="GAA3362091.1"/>
    <property type="molecule type" value="Genomic_DNA"/>
</dbReference>
<accession>A0ABP6RWJ6</accession>
<dbReference type="InterPro" id="IPR036117">
    <property type="entry name" value="DhaL_dom_sf"/>
</dbReference>
<dbReference type="PROSITE" id="PS51480">
    <property type="entry name" value="DHAL"/>
    <property type="match status" value="1"/>
</dbReference>
<evidence type="ECO:0000256" key="1">
    <source>
        <dbReference type="ARBA" id="ARBA00022679"/>
    </source>
</evidence>
<dbReference type="Pfam" id="PF02734">
    <property type="entry name" value="Dak2"/>
    <property type="match status" value="1"/>
</dbReference>
<dbReference type="SUPFAM" id="SSF82549">
    <property type="entry name" value="DAK1/DegV-like"/>
    <property type="match status" value="1"/>
</dbReference>
<dbReference type="Gene3D" id="3.40.50.10440">
    <property type="entry name" value="Dihydroxyacetone kinase, domain 1"/>
    <property type="match status" value="1"/>
</dbReference>
<dbReference type="RefSeq" id="WP_344929649.1">
    <property type="nucleotide sequence ID" value="NZ_BAAAYK010000038.1"/>
</dbReference>
<organism evidence="7 8">
    <name type="scientific">Saccharopolyspora gregorii</name>
    <dbReference type="NCBI Taxonomy" id="33914"/>
    <lineage>
        <taxon>Bacteria</taxon>
        <taxon>Bacillati</taxon>
        <taxon>Actinomycetota</taxon>
        <taxon>Actinomycetes</taxon>
        <taxon>Pseudonocardiales</taxon>
        <taxon>Pseudonocardiaceae</taxon>
        <taxon>Saccharopolyspora</taxon>
    </lineage>
</organism>
<evidence type="ECO:0000313" key="7">
    <source>
        <dbReference type="EMBL" id="GAA3362091.1"/>
    </source>
</evidence>
<feature type="domain" description="DhaK" evidence="6">
    <location>
        <begin position="7"/>
        <end position="327"/>
    </location>
</feature>
<keyword evidence="8" id="KW-1185">Reference proteome</keyword>
<comment type="caution">
    <text evidence="7">The sequence shown here is derived from an EMBL/GenBank/DDBJ whole genome shotgun (WGS) entry which is preliminary data.</text>
</comment>
<dbReference type="SUPFAM" id="SSF101473">
    <property type="entry name" value="DhaL-like"/>
    <property type="match status" value="1"/>
</dbReference>
<evidence type="ECO:0000259" key="6">
    <source>
        <dbReference type="PROSITE" id="PS51481"/>
    </source>
</evidence>
<dbReference type="Proteomes" id="UP001500483">
    <property type="component" value="Unassembled WGS sequence"/>
</dbReference>
<dbReference type="SMART" id="SM01120">
    <property type="entry name" value="Dak2"/>
    <property type="match status" value="1"/>
</dbReference>
<dbReference type="InterPro" id="IPR004007">
    <property type="entry name" value="DhaL_dom"/>
</dbReference>
<feature type="domain" description="DhaL" evidence="5">
    <location>
        <begin position="366"/>
        <end position="560"/>
    </location>
</feature>
<proteinExistence type="predicted"/>
<keyword evidence="4" id="KW-0067">ATP-binding</keyword>
<dbReference type="Gene3D" id="3.30.1180.20">
    <property type="entry name" value="Dihydroxyacetone kinase, domain 2"/>
    <property type="match status" value="1"/>
</dbReference>
<name>A0ABP6RWJ6_9PSEU</name>
<sequence>MTRLFDDPASFAEDALAGFCDLHADQVRRVEGGVVRAVPADEGKVAVVVGGGAGHYPAFFGLVGPGFADGAVVGGVFAPPSPRAVLSVARAVHCGAGVLFVLGNYAGDGAGFGAAQERLRLDGIDCRTAVVTDDVASAPAGLRSARRGIAGAFAVFKVAGAAAEEGLALDEVERAARLADDRTRSLGVAFEGCTLPGGREPLFEVPAGKMGLGLGIHGEPGSSELDLPSADRLAELLVDGLLAEAPADAGSRVGVLLNGLGSTGREELFVLWNDVARRLRGAGLEPVEPEAGELVTSLDMAGVSLTLSWLDAELERFWRASADTPAYGKRVRRRVPAPPAPSAVLERLARGAEYPGTGAHSRETAAALVAVFGAVRRAVEEHAAELGRVDAVVADGGHGRGMVRGTAAAHEAAALAVRAGAGVRSTLARAGSAWAGRAGGTSGVLWGTGLRAFAGELSDERAPTAAELAAGVAAFAESIVRTGGARPGDKTMVDAIAPFAAEFAESGSWARAATAARRAAAGTASLRPKAGRARENAERGLGTPDAGALSFALVAETIATAVRSDRE</sequence>
<dbReference type="PANTHER" id="PTHR28629:SF4">
    <property type="entry name" value="TRIOKINASE_FMN CYCLASE"/>
    <property type="match status" value="1"/>
</dbReference>
<evidence type="ECO:0000259" key="5">
    <source>
        <dbReference type="PROSITE" id="PS51480"/>
    </source>
</evidence>
<protein>
    <submittedName>
        <fullName evidence="7">D-erythrulose 4-kinase</fullName>
    </submittedName>
</protein>
<gene>
    <name evidence="7" type="primary">derK_2</name>
    <name evidence="7" type="ORF">GCM10020366_48640</name>
</gene>
<evidence type="ECO:0000256" key="3">
    <source>
        <dbReference type="ARBA" id="ARBA00022777"/>
    </source>
</evidence>
<evidence type="ECO:0000313" key="8">
    <source>
        <dbReference type="Proteomes" id="UP001500483"/>
    </source>
</evidence>
<dbReference type="Gene3D" id="1.25.40.340">
    <property type="match status" value="1"/>
</dbReference>
<dbReference type="InterPro" id="IPR050861">
    <property type="entry name" value="Dihydroxyacetone_Kinase"/>
</dbReference>
<dbReference type="NCBIfam" id="NF011049">
    <property type="entry name" value="PRK14479.1"/>
    <property type="match status" value="1"/>
</dbReference>
<keyword evidence="1" id="KW-0808">Transferase</keyword>
<dbReference type="Pfam" id="PF02733">
    <property type="entry name" value="Dak1"/>
    <property type="match status" value="1"/>
</dbReference>
<evidence type="ECO:0000256" key="2">
    <source>
        <dbReference type="ARBA" id="ARBA00022741"/>
    </source>
</evidence>
<dbReference type="InterPro" id="IPR004006">
    <property type="entry name" value="DhaK_dom"/>
</dbReference>
<evidence type="ECO:0000256" key="4">
    <source>
        <dbReference type="ARBA" id="ARBA00022840"/>
    </source>
</evidence>
<keyword evidence="3" id="KW-0418">Kinase</keyword>